<comment type="similarity">
    <text evidence="2">Belongs to the amino acid-polyamine-organocation (APC) superfamily. Spore germination protein (SGP) (TC 2.A.3.9) family.</text>
</comment>
<evidence type="ECO:0000256" key="5">
    <source>
        <dbReference type="ARBA" id="ARBA00022692"/>
    </source>
</evidence>
<dbReference type="NCBIfam" id="TIGR00912">
    <property type="entry name" value="2A0309"/>
    <property type="match status" value="1"/>
</dbReference>
<keyword evidence="5 8" id="KW-0812">Transmembrane</keyword>
<keyword evidence="7 8" id="KW-0472">Membrane</keyword>
<name>A0A223EL74_9BACI</name>
<evidence type="ECO:0000256" key="8">
    <source>
        <dbReference type="SAM" id="Phobius"/>
    </source>
</evidence>
<feature type="transmembrane region" description="Helical" evidence="8">
    <location>
        <begin position="80"/>
        <end position="99"/>
    </location>
</feature>
<feature type="transmembrane region" description="Helical" evidence="8">
    <location>
        <begin position="182"/>
        <end position="202"/>
    </location>
</feature>
<evidence type="ECO:0000313" key="9">
    <source>
        <dbReference type="EMBL" id="ASS95973.1"/>
    </source>
</evidence>
<dbReference type="AlphaFoldDB" id="A0A223EL74"/>
<dbReference type="InterPro" id="IPR004761">
    <property type="entry name" value="Spore_GerAB"/>
</dbReference>
<dbReference type="GO" id="GO:0009847">
    <property type="term" value="P:spore germination"/>
    <property type="evidence" value="ECO:0007669"/>
    <property type="project" value="InterPro"/>
</dbReference>
<keyword evidence="6 8" id="KW-1133">Transmembrane helix</keyword>
<sequence>MDQKVIQALHIYVLIIMNTGFMVHVLLLPNILSASQRDAWISVIISVVPCIVWTLFIFYIYKKLDKEDIIAFLKRWSTPFVTYIFTIAFGLYFIINAFITVKFTVIWAKANYTHDIPNIVVISLFTFICIFATYKGIRTISTLALLFLPFVTFFGIFVGLGNTSNKNYELLFPVFESGYRNTLNGILYTSAGYLEIIVFLFLTPYLKNKLKAKWLLLVGVILIMLTLGPLMGAIAEFGSVEAVKMRNPAYEQWKLLRFGYYITRLDFLSIFQWLSGALIRISLCLFIGHKLISNSKHQKGILLSLYFLIVFGTLIHWDATSFFYFIYKYFFPISSLFLLSAAIILLFLIIKKGKGKGKGETL</sequence>
<feature type="transmembrane region" description="Helical" evidence="8">
    <location>
        <begin position="270"/>
        <end position="288"/>
    </location>
</feature>
<reference evidence="9 10" key="1">
    <citation type="submission" date="2016-10" db="EMBL/GenBank/DDBJ databases">
        <title>The whole genome sequencing and assembly of Bacillus simplex DSM 1321 strain.</title>
        <authorList>
            <person name="Park M.-K."/>
            <person name="Lee Y.-J."/>
            <person name="Yi H."/>
            <person name="Bahn Y.-S."/>
            <person name="Kim J.F."/>
            <person name="Lee D.-W."/>
        </authorList>
    </citation>
    <scope>NUCLEOTIDE SEQUENCE [LARGE SCALE GENOMIC DNA]</scope>
    <source>
        <strain evidence="9 10">DSM 1321</strain>
    </source>
</reference>
<dbReference type="RefSeq" id="WP_063232786.1">
    <property type="nucleotide sequence ID" value="NZ_BCVO01000003.1"/>
</dbReference>
<protein>
    <submittedName>
        <fullName evidence="9">Uncharacterized protein</fullName>
    </submittedName>
</protein>
<dbReference type="GeneID" id="56475038"/>
<feature type="transmembrane region" description="Helical" evidence="8">
    <location>
        <begin position="329"/>
        <end position="350"/>
    </location>
</feature>
<evidence type="ECO:0000256" key="3">
    <source>
        <dbReference type="ARBA" id="ARBA00022448"/>
    </source>
</evidence>
<feature type="transmembrane region" description="Helical" evidence="8">
    <location>
        <begin position="12"/>
        <end position="33"/>
    </location>
</feature>
<feature type="transmembrane region" description="Helical" evidence="8">
    <location>
        <begin position="300"/>
        <end position="317"/>
    </location>
</feature>
<evidence type="ECO:0000256" key="6">
    <source>
        <dbReference type="ARBA" id="ARBA00022989"/>
    </source>
</evidence>
<dbReference type="EMBL" id="CP017704">
    <property type="protein sequence ID" value="ASS95973.1"/>
    <property type="molecule type" value="Genomic_DNA"/>
</dbReference>
<organism evidence="9 10">
    <name type="scientific">Peribacillus simplex NBRC 15720 = DSM 1321</name>
    <dbReference type="NCBI Taxonomy" id="1349754"/>
    <lineage>
        <taxon>Bacteria</taxon>
        <taxon>Bacillati</taxon>
        <taxon>Bacillota</taxon>
        <taxon>Bacilli</taxon>
        <taxon>Bacillales</taxon>
        <taxon>Bacillaceae</taxon>
        <taxon>Peribacillus</taxon>
    </lineage>
</organism>
<gene>
    <name evidence="9" type="ORF">BS1321_19915</name>
</gene>
<feature type="transmembrane region" description="Helical" evidence="8">
    <location>
        <begin position="39"/>
        <end position="60"/>
    </location>
</feature>
<dbReference type="PANTHER" id="PTHR34975">
    <property type="entry name" value="SPORE GERMINATION PROTEIN A2"/>
    <property type="match status" value="1"/>
</dbReference>
<keyword evidence="3" id="KW-0813">Transport</keyword>
<evidence type="ECO:0000313" key="10">
    <source>
        <dbReference type="Proteomes" id="UP000214618"/>
    </source>
</evidence>
<accession>A0A223EL74</accession>
<proteinExistence type="inferred from homology"/>
<comment type="subcellular location">
    <subcellularLocation>
        <location evidence="1">Membrane</location>
        <topology evidence="1">Multi-pass membrane protein</topology>
    </subcellularLocation>
</comment>
<evidence type="ECO:0000256" key="4">
    <source>
        <dbReference type="ARBA" id="ARBA00022544"/>
    </source>
</evidence>
<feature type="transmembrane region" description="Helical" evidence="8">
    <location>
        <begin position="214"/>
        <end position="235"/>
    </location>
</feature>
<keyword evidence="4" id="KW-0309">Germination</keyword>
<dbReference type="GO" id="GO:0016020">
    <property type="term" value="C:membrane"/>
    <property type="evidence" value="ECO:0007669"/>
    <property type="project" value="UniProtKB-SubCell"/>
</dbReference>
<dbReference type="Pfam" id="PF03845">
    <property type="entry name" value="Spore_permease"/>
    <property type="match status" value="1"/>
</dbReference>
<evidence type="ECO:0000256" key="1">
    <source>
        <dbReference type="ARBA" id="ARBA00004141"/>
    </source>
</evidence>
<dbReference type="Proteomes" id="UP000214618">
    <property type="component" value="Chromosome"/>
</dbReference>
<feature type="transmembrane region" description="Helical" evidence="8">
    <location>
        <begin position="144"/>
        <end position="162"/>
    </location>
</feature>
<evidence type="ECO:0000256" key="7">
    <source>
        <dbReference type="ARBA" id="ARBA00023136"/>
    </source>
</evidence>
<dbReference type="PANTHER" id="PTHR34975:SF2">
    <property type="entry name" value="SPORE GERMINATION PROTEIN A2"/>
    <property type="match status" value="1"/>
</dbReference>
<evidence type="ECO:0000256" key="2">
    <source>
        <dbReference type="ARBA" id="ARBA00007998"/>
    </source>
</evidence>
<dbReference type="OrthoDB" id="2381188at2"/>
<feature type="transmembrane region" description="Helical" evidence="8">
    <location>
        <begin position="119"/>
        <end position="137"/>
    </location>
</feature>